<dbReference type="AlphaFoldDB" id="A0A8G1R0A3"/>
<accession>A0A8G1R0A3</accession>
<dbReference type="RefSeq" id="XP_025514744.1">
    <property type="nucleotide sequence ID" value="XM_025660326.1"/>
</dbReference>
<organism evidence="1 2">
    <name type="scientific">Aspergillus piperis CBS 112811</name>
    <dbReference type="NCBI Taxonomy" id="1448313"/>
    <lineage>
        <taxon>Eukaryota</taxon>
        <taxon>Fungi</taxon>
        <taxon>Dikarya</taxon>
        <taxon>Ascomycota</taxon>
        <taxon>Pezizomycotina</taxon>
        <taxon>Eurotiomycetes</taxon>
        <taxon>Eurotiomycetidae</taxon>
        <taxon>Eurotiales</taxon>
        <taxon>Aspergillaceae</taxon>
        <taxon>Aspergillus</taxon>
        <taxon>Aspergillus subgen. Circumdati</taxon>
    </lineage>
</organism>
<dbReference type="GeneID" id="37163728"/>
<protein>
    <submittedName>
        <fullName evidence="1">Uncharacterized protein</fullName>
    </submittedName>
</protein>
<gene>
    <name evidence="1" type="ORF">BO85DRAFT_450216</name>
</gene>
<keyword evidence="2" id="KW-1185">Reference proteome</keyword>
<evidence type="ECO:0000313" key="2">
    <source>
        <dbReference type="Proteomes" id="UP000249526"/>
    </source>
</evidence>
<evidence type="ECO:0000313" key="1">
    <source>
        <dbReference type="EMBL" id="RAH56822.1"/>
    </source>
</evidence>
<sequence>MPQPRLLAKPTFTEPRQMTPTLACLDCSYSSFVTILQERNPNQPNLTMIVMIDKRRCRVPSHTRTVTIPAANFFNVSSSARSVN</sequence>
<name>A0A8G1R0A3_9EURO</name>
<dbReference type="EMBL" id="KZ825064">
    <property type="protein sequence ID" value="RAH56822.1"/>
    <property type="molecule type" value="Genomic_DNA"/>
</dbReference>
<dbReference type="Proteomes" id="UP000249526">
    <property type="component" value="Unassembled WGS sequence"/>
</dbReference>
<proteinExistence type="predicted"/>
<reference evidence="1 2" key="1">
    <citation type="submission" date="2018-02" db="EMBL/GenBank/DDBJ databases">
        <title>The genomes of Aspergillus section Nigri reveals drivers in fungal speciation.</title>
        <authorList>
            <consortium name="DOE Joint Genome Institute"/>
            <person name="Vesth T.C."/>
            <person name="Nybo J."/>
            <person name="Theobald S."/>
            <person name="Brandl J."/>
            <person name="Frisvad J.C."/>
            <person name="Nielsen K.F."/>
            <person name="Lyhne E.K."/>
            <person name="Kogle M.E."/>
            <person name="Kuo A."/>
            <person name="Riley R."/>
            <person name="Clum A."/>
            <person name="Nolan M."/>
            <person name="Lipzen A."/>
            <person name="Salamov A."/>
            <person name="Henrissat B."/>
            <person name="Wiebenga A."/>
            <person name="De vries R.P."/>
            <person name="Grigoriev I.V."/>
            <person name="Mortensen U.H."/>
            <person name="Andersen M.R."/>
            <person name="Baker S.E."/>
        </authorList>
    </citation>
    <scope>NUCLEOTIDE SEQUENCE [LARGE SCALE GENOMIC DNA]</scope>
    <source>
        <strain evidence="1 2">CBS 112811</strain>
    </source>
</reference>